<evidence type="ECO:0000256" key="8">
    <source>
        <dbReference type="ARBA" id="ARBA00023136"/>
    </source>
</evidence>
<dbReference type="InterPro" id="IPR035595">
    <property type="entry name" value="UDP_glycos_trans_CS"/>
</dbReference>
<dbReference type="Gene3D" id="3.40.50.2000">
    <property type="entry name" value="Glycogen Phosphorylase B"/>
    <property type="match status" value="1"/>
</dbReference>
<keyword evidence="4 10" id="KW-0808">Transferase</keyword>
<evidence type="ECO:0000256" key="3">
    <source>
        <dbReference type="ARBA" id="ARBA00022676"/>
    </source>
</evidence>
<comment type="subcellular location">
    <subcellularLocation>
        <location evidence="1 11">Membrane</location>
        <topology evidence="1 11">Single-pass membrane protein</topology>
    </subcellularLocation>
</comment>
<dbReference type="InterPro" id="IPR050271">
    <property type="entry name" value="UDP-glycosyltransferase"/>
</dbReference>
<sequence>VIENQNLLQRLKAEKFDVGIAEPASICGLGIFEVANIPASIAAWSLAHSEVLSKVIGEPNILSYVPGGFTGSGDRMSMKERLLNFVDFIHTQILFKRLFEKEMASFRRKFGPHFKNWEKWNAILDKRNHSVLISFGSLAKAMYMPDKYKETLLRIFESMPDTTFIMKYEEKETLLNDSWLPQNALLADPRLTVFVTHAGLGSTTELAHQGKPAILIPLFGDQPRNAGMLAKHGGCIVLSKFDLEDPRKLADSLLAIFNVPRYPRSAKRLSEMLLSQPVSAKELVLRHCEFAARFGRLVNLDPYGRQLSFAQYYLIDIALIIVSALTGVTYIIWKLCRIKCTGAPHYWRPSTLE</sequence>
<evidence type="ECO:0000256" key="4">
    <source>
        <dbReference type="ARBA" id="ARBA00022679"/>
    </source>
</evidence>
<feature type="non-terminal residue" evidence="12">
    <location>
        <position position="353"/>
    </location>
</feature>
<dbReference type="EMBL" id="CATQJL010000305">
    <property type="protein sequence ID" value="CAJ0604368.1"/>
    <property type="molecule type" value="Genomic_DNA"/>
</dbReference>
<evidence type="ECO:0000256" key="10">
    <source>
        <dbReference type="RuleBase" id="RU003718"/>
    </source>
</evidence>
<dbReference type="GO" id="GO:0015020">
    <property type="term" value="F:glucuronosyltransferase activity"/>
    <property type="evidence" value="ECO:0007669"/>
    <property type="project" value="UniProtKB-EC"/>
</dbReference>
<gene>
    <name evidence="12" type="ORF">CYNAS_LOCUS16351</name>
</gene>
<keyword evidence="8 11" id="KW-0472">Membrane</keyword>
<evidence type="ECO:0000256" key="9">
    <source>
        <dbReference type="ARBA" id="ARBA00047475"/>
    </source>
</evidence>
<comment type="caution">
    <text evidence="12">The sequence shown here is derived from an EMBL/GenBank/DDBJ whole genome shotgun (WGS) entry which is preliminary data.</text>
</comment>
<keyword evidence="5 11" id="KW-0812">Transmembrane</keyword>
<dbReference type="Pfam" id="PF00201">
    <property type="entry name" value="UDPGT"/>
    <property type="match status" value="2"/>
</dbReference>
<proteinExistence type="inferred from homology"/>
<dbReference type="PANTHER" id="PTHR48043">
    <property type="entry name" value="EG:EG0003.4 PROTEIN-RELATED"/>
    <property type="match status" value="1"/>
</dbReference>
<evidence type="ECO:0000256" key="11">
    <source>
        <dbReference type="RuleBase" id="RU362059"/>
    </source>
</evidence>
<dbReference type="GO" id="GO:0016020">
    <property type="term" value="C:membrane"/>
    <property type="evidence" value="ECO:0007669"/>
    <property type="project" value="UniProtKB-SubCell"/>
</dbReference>
<feature type="transmembrane region" description="Helical" evidence="11">
    <location>
        <begin position="312"/>
        <end position="333"/>
    </location>
</feature>
<dbReference type="Proteomes" id="UP001176961">
    <property type="component" value="Unassembled WGS sequence"/>
</dbReference>
<evidence type="ECO:0000313" key="12">
    <source>
        <dbReference type="EMBL" id="CAJ0604368.1"/>
    </source>
</evidence>
<evidence type="ECO:0000256" key="1">
    <source>
        <dbReference type="ARBA" id="ARBA00004167"/>
    </source>
</evidence>
<dbReference type="EC" id="2.4.1.17" evidence="11"/>
<dbReference type="InterPro" id="IPR002213">
    <property type="entry name" value="UDP_glucos_trans"/>
</dbReference>
<organism evidence="12 13">
    <name type="scientific">Cylicocyclus nassatus</name>
    <name type="common">Nematode worm</name>
    <dbReference type="NCBI Taxonomy" id="53992"/>
    <lineage>
        <taxon>Eukaryota</taxon>
        <taxon>Metazoa</taxon>
        <taxon>Ecdysozoa</taxon>
        <taxon>Nematoda</taxon>
        <taxon>Chromadorea</taxon>
        <taxon>Rhabditida</taxon>
        <taxon>Rhabditina</taxon>
        <taxon>Rhabditomorpha</taxon>
        <taxon>Strongyloidea</taxon>
        <taxon>Strongylidae</taxon>
        <taxon>Cylicocyclus</taxon>
    </lineage>
</organism>
<evidence type="ECO:0000256" key="5">
    <source>
        <dbReference type="ARBA" id="ARBA00022692"/>
    </source>
</evidence>
<comment type="similarity">
    <text evidence="2 10">Belongs to the UDP-glycosyltransferase family.</text>
</comment>
<dbReference type="CDD" id="cd03784">
    <property type="entry name" value="GT1_Gtf-like"/>
    <property type="match status" value="1"/>
</dbReference>
<evidence type="ECO:0000256" key="6">
    <source>
        <dbReference type="ARBA" id="ARBA00022729"/>
    </source>
</evidence>
<keyword evidence="7 11" id="KW-1133">Transmembrane helix</keyword>
<keyword evidence="3 10" id="KW-0328">Glycosyltransferase</keyword>
<accession>A0AA36MBI4</accession>
<reference evidence="12" key="1">
    <citation type="submission" date="2023-07" db="EMBL/GenBank/DDBJ databases">
        <authorList>
            <consortium name="CYATHOMIX"/>
        </authorList>
    </citation>
    <scope>NUCLEOTIDE SEQUENCE</scope>
    <source>
        <strain evidence="12">N/A</strain>
    </source>
</reference>
<evidence type="ECO:0000256" key="2">
    <source>
        <dbReference type="ARBA" id="ARBA00009995"/>
    </source>
</evidence>
<evidence type="ECO:0000256" key="7">
    <source>
        <dbReference type="ARBA" id="ARBA00022989"/>
    </source>
</evidence>
<dbReference type="PROSITE" id="PS00375">
    <property type="entry name" value="UDPGT"/>
    <property type="match status" value="1"/>
</dbReference>
<dbReference type="FunFam" id="3.40.50.2000:FF:000038">
    <property type="entry name" value="UDP-GlucuronosylTransferase"/>
    <property type="match status" value="1"/>
</dbReference>
<name>A0AA36MBI4_CYLNA</name>
<dbReference type="AlphaFoldDB" id="A0AA36MBI4"/>
<evidence type="ECO:0000313" key="13">
    <source>
        <dbReference type="Proteomes" id="UP001176961"/>
    </source>
</evidence>
<dbReference type="PANTHER" id="PTHR48043:SF23">
    <property type="entry name" value="UDP-GLUCURONOSYLTRANSFERASE"/>
    <property type="match status" value="1"/>
</dbReference>
<keyword evidence="13" id="KW-1185">Reference proteome</keyword>
<dbReference type="SUPFAM" id="SSF53756">
    <property type="entry name" value="UDP-Glycosyltransferase/glycogen phosphorylase"/>
    <property type="match status" value="1"/>
</dbReference>
<keyword evidence="6" id="KW-0732">Signal</keyword>
<comment type="catalytic activity">
    <reaction evidence="9 11">
        <text>glucuronate acceptor + UDP-alpha-D-glucuronate = acceptor beta-D-glucuronoside + UDP + H(+)</text>
        <dbReference type="Rhea" id="RHEA:21032"/>
        <dbReference type="ChEBI" id="CHEBI:15378"/>
        <dbReference type="ChEBI" id="CHEBI:58052"/>
        <dbReference type="ChEBI" id="CHEBI:58223"/>
        <dbReference type="ChEBI" id="CHEBI:132367"/>
        <dbReference type="ChEBI" id="CHEBI:132368"/>
        <dbReference type="EC" id="2.4.1.17"/>
    </reaction>
</comment>
<protein>
    <recommendedName>
        <fullName evidence="11">UDP-glucuronosyltransferase</fullName>
        <ecNumber evidence="11">2.4.1.17</ecNumber>
    </recommendedName>
</protein>